<dbReference type="InterPro" id="IPR021731">
    <property type="entry name" value="AMIN_dom"/>
</dbReference>
<dbReference type="EC" id="3.5.1.28" evidence="2"/>
<dbReference type="CDD" id="cd02696">
    <property type="entry name" value="MurNAc-LAA"/>
    <property type="match status" value="1"/>
</dbReference>
<name>A0ABS6RW52_9BACT</name>
<keyword evidence="7" id="KW-1185">Reference proteome</keyword>
<reference evidence="6 7" key="1">
    <citation type="journal article" date="2020" name="J Geophys Res Biogeosci">
        <title>Magnetotaxis as an Adaptation to Enable Bacterial Shuttling of Microbial Sulfur and Sulfur Cycling Across Aquatic Oxic#Anoxic Interfaces.</title>
        <authorList>
            <person name="Li J."/>
            <person name="Liu P."/>
            <person name="Wang J."/>
            <person name="Roberts A.P."/>
            <person name="Pan Y."/>
        </authorList>
    </citation>
    <scope>NUCLEOTIDE SEQUENCE [LARGE SCALE GENOMIC DNA]</scope>
    <source>
        <strain evidence="6 7">MYR-1_YQ</strain>
    </source>
</reference>
<accession>A0ABS6RW52</accession>
<evidence type="ECO:0000313" key="7">
    <source>
        <dbReference type="Proteomes" id="UP001196980"/>
    </source>
</evidence>
<evidence type="ECO:0000313" key="6">
    <source>
        <dbReference type="EMBL" id="MBV6340861.1"/>
    </source>
</evidence>
<evidence type="ECO:0000256" key="1">
    <source>
        <dbReference type="ARBA" id="ARBA00001561"/>
    </source>
</evidence>
<dbReference type="InterPro" id="IPR002508">
    <property type="entry name" value="MurNAc-LAA_cat"/>
</dbReference>
<dbReference type="InterPro" id="IPR050695">
    <property type="entry name" value="N-acetylmuramoyl_amidase_3"/>
</dbReference>
<feature type="compositionally biased region" description="Basic and acidic residues" evidence="4">
    <location>
        <begin position="152"/>
        <end position="215"/>
    </location>
</feature>
<feature type="region of interest" description="Disordered" evidence="4">
    <location>
        <begin position="149"/>
        <end position="232"/>
    </location>
</feature>
<dbReference type="EMBL" id="JABXWD010000052">
    <property type="protein sequence ID" value="MBV6340861.1"/>
    <property type="molecule type" value="Genomic_DNA"/>
</dbReference>
<dbReference type="Proteomes" id="UP001196980">
    <property type="component" value="Unassembled WGS sequence"/>
</dbReference>
<dbReference type="PANTHER" id="PTHR30404:SF0">
    <property type="entry name" value="N-ACETYLMURAMOYL-L-ALANINE AMIDASE AMIC"/>
    <property type="match status" value="1"/>
</dbReference>
<sequence>MIRICYHNARIHLGSLMCLLIILLMPSALMAAVKVKNEIKDVRYFASKDYTRVVVDMVGDAKFKRGELKDVKKLYFDLENTKVGSFSKKTIMVENAILTRIRVGQFDPTTVRVVFDLDNYGQYRLFTLTNPSRIIVDIFVSKGGANQGNEEQAAKKSKESLQKEPLNEPAVEKSEDKSSGKQTDKPSEESKKEIARGGKPDHSDSAHNKETKRIEPAFAKKRIVIDPGHGGHDPGAIGKTGMKEKHIVLDVALRLAKLLRDKYHYEVFLTRSKDVFISLEERTAIANSKAADLFVSVHANANNTPSIKGIETYFLNFTDDKEALRVAARENAISITKMKQVQSELGVILASLARESKRDESLRLSHFIQKSIVSNLNDKFGGVVDNGVRQALFYVLVGASMPSALVEISYLTNAQEEKLLKTNAYKEELAASIARGIGQYVSTLPDAPEYASASAVKRK</sequence>
<comment type="caution">
    <text evidence="6">The sequence shown here is derived from an EMBL/GenBank/DDBJ whole genome shotgun (WGS) entry which is preliminary data.</text>
</comment>
<dbReference type="Pfam" id="PF01520">
    <property type="entry name" value="Amidase_3"/>
    <property type="match status" value="1"/>
</dbReference>
<evidence type="ECO:0000256" key="4">
    <source>
        <dbReference type="SAM" id="MobiDB-lite"/>
    </source>
</evidence>
<comment type="catalytic activity">
    <reaction evidence="1">
        <text>Hydrolyzes the link between N-acetylmuramoyl residues and L-amino acid residues in certain cell-wall glycopeptides.</text>
        <dbReference type="EC" id="3.5.1.28"/>
    </reaction>
</comment>
<proteinExistence type="predicted"/>
<keyword evidence="3" id="KW-0378">Hydrolase</keyword>
<evidence type="ECO:0000259" key="5">
    <source>
        <dbReference type="SMART" id="SM00646"/>
    </source>
</evidence>
<organism evidence="6 7">
    <name type="scientific">Candidatus Magnetobacterium casense</name>
    <dbReference type="NCBI Taxonomy" id="1455061"/>
    <lineage>
        <taxon>Bacteria</taxon>
        <taxon>Pseudomonadati</taxon>
        <taxon>Nitrospirota</taxon>
        <taxon>Thermodesulfovibrionia</taxon>
        <taxon>Thermodesulfovibrionales</taxon>
        <taxon>Candidatus Magnetobacteriaceae</taxon>
        <taxon>Candidatus Magnetobacterium</taxon>
    </lineage>
</organism>
<dbReference type="SMART" id="SM00646">
    <property type="entry name" value="Ami_3"/>
    <property type="match status" value="1"/>
</dbReference>
<feature type="domain" description="MurNAc-LAA" evidence="5">
    <location>
        <begin position="283"/>
        <end position="438"/>
    </location>
</feature>
<dbReference type="RefSeq" id="WP_218251478.1">
    <property type="nucleotide sequence ID" value="NZ_JABXWD010000052.1"/>
</dbReference>
<evidence type="ECO:0000256" key="2">
    <source>
        <dbReference type="ARBA" id="ARBA00011901"/>
    </source>
</evidence>
<dbReference type="PANTHER" id="PTHR30404">
    <property type="entry name" value="N-ACETYLMURAMOYL-L-ALANINE AMIDASE"/>
    <property type="match status" value="1"/>
</dbReference>
<evidence type="ECO:0000256" key="3">
    <source>
        <dbReference type="ARBA" id="ARBA00022801"/>
    </source>
</evidence>
<dbReference type="Pfam" id="PF11741">
    <property type="entry name" value="AMIN"/>
    <property type="match status" value="1"/>
</dbReference>
<protein>
    <recommendedName>
        <fullName evidence="2">N-acetylmuramoyl-L-alanine amidase</fullName>
        <ecNumber evidence="2">3.5.1.28</ecNumber>
    </recommendedName>
</protein>
<gene>
    <name evidence="6" type="ORF">HWQ67_04625</name>
</gene>